<feature type="non-terminal residue" evidence="1">
    <location>
        <position position="1"/>
    </location>
</feature>
<evidence type="ECO:0000313" key="1">
    <source>
        <dbReference type="EMBL" id="EFN86887.1"/>
    </source>
</evidence>
<organism evidence="2">
    <name type="scientific">Harpegnathos saltator</name>
    <name type="common">Jerdon's jumping ant</name>
    <dbReference type="NCBI Taxonomy" id="610380"/>
    <lineage>
        <taxon>Eukaryota</taxon>
        <taxon>Metazoa</taxon>
        <taxon>Ecdysozoa</taxon>
        <taxon>Arthropoda</taxon>
        <taxon>Hexapoda</taxon>
        <taxon>Insecta</taxon>
        <taxon>Pterygota</taxon>
        <taxon>Neoptera</taxon>
        <taxon>Endopterygota</taxon>
        <taxon>Hymenoptera</taxon>
        <taxon>Apocrita</taxon>
        <taxon>Aculeata</taxon>
        <taxon>Formicoidea</taxon>
        <taxon>Formicidae</taxon>
        <taxon>Ponerinae</taxon>
        <taxon>Ponerini</taxon>
        <taxon>Harpegnathos</taxon>
    </lineage>
</organism>
<evidence type="ECO:0000313" key="2">
    <source>
        <dbReference type="Proteomes" id="UP000008237"/>
    </source>
</evidence>
<dbReference type="Proteomes" id="UP000008237">
    <property type="component" value="Unassembled WGS sequence"/>
</dbReference>
<dbReference type="OrthoDB" id="427960at2759"/>
<sequence>KKVLGIVVKSGNMKWTYIKVLRDAAATITVGATMLNRRVAEGGGSIELLEEVRSENQRLRTSQGEMRREME</sequence>
<dbReference type="InParanoid" id="E2BBP3"/>
<gene>
    <name evidence="1" type="ORF">EAI_00009</name>
</gene>
<dbReference type="EMBL" id="GL447131">
    <property type="protein sequence ID" value="EFN86887.1"/>
    <property type="molecule type" value="Genomic_DNA"/>
</dbReference>
<dbReference type="AlphaFoldDB" id="E2BBP3"/>
<name>E2BBP3_HARSA</name>
<accession>E2BBP3</accession>
<reference evidence="1 2" key="1">
    <citation type="journal article" date="2010" name="Science">
        <title>Genomic comparison of the ants Camponotus floridanus and Harpegnathos saltator.</title>
        <authorList>
            <person name="Bonasio R."/>
            <person name="Zhang G."/>
            <person name="Ye C."/>
            <person name="Mutti N.S."/>
            <person name="Fang X."/>
            <person name="Qin N."/>
            <person name="Donahue G."/>
            <person name="Yang P."/>
            <person name="Li Q."/>
            <person name="Li C."/>
            <person name="Zhang P."/>
            <person name="Huang Z."/>
            <person name="Berger S.L."/>
            <person name="Reinberg D."/>
            <person name="Wang J."/>
            <person name="Liebig J."/>
        </authorList>
    </citation>
    <scope>NUCLEOTIDE SEQUENCE [LARGE SCALE GENOMIC DNA]</scope>
    <source>
        <strain evidence="1 2">R22 G/1</strain>
    </source>
</reference>
<protein>
    <submittedName>
        <fullName evidence="1">Uncharacterized protein</fullName>
    </submittedName>
</protein>
<feature type="non-terminal residue" evidence="1">
    <location>
        <position position="71"/>
    </location>
</feature>
<keyword evidence="2" id="KW-1185">Reference proteome</keyword>
<proteinExistence type="predicted"/>